<keyword evidence="8" id="KW-1185">Reference proteome</keyword>
<evidence type="ECO:0000313" key="7">
    <source>
        <dbReference type="EMBL" id="ARJ04130.1"/>
    </source>
</evidence>
<sequence length="274" mass="27984">MDRRGARWCRPRGRAAPGGMDRGEGGRRSGRPRRLPVRGGGRGGPRGADTRGSRSRALRRRRPGRGGGPMTAFVETLRRARIVAVLRADGAAALEAQLDAVREGGVRAIEVTTTAEGWQQVLRRAASEAEADVLVGAGTVTTIEQAEQALEAGARFLVSPYRVPDAVSAIARTAAGGGVPFVPGGFTPAEVAEAAQVGDGVAKLFPAATGGLAHLKAIRDVLPSVSIMPTGGIGPDDAADWLAAGAVAVGLGGALVRQPVARIRDLMSSVGAGA</sequence>
<dbReference type="GO" id="GO:0016829">
    <property type="term" value="F:lyase activity"/>
    <property type="evidence" value="ECO:0007669"/>
    <property type="project" value="UniProtKB-KW"/>
</dbReference>
<gene>
    <name evidence="7" type="ORF">B5808_01995</name>
</gene>
<dbReference type="KEGG" id="cphy:B5808_01995"/>
<organism evidence="7 8">
    <name type="scientific">Cnuibacter physcomitrellae</name>
    <dbReference type="NCBI Taxonomy" id="1619308"/>
    <lineage>
        <taxon>Bacteria</taxon>
        <taxon>Bacillati</taxon>
        <taxon>Actinomycetota</taxon>
        <taxon>Actinomycetes</taxon>
        <taxon>Micrococcales</taxon>
        <taxon>Microbacteriaceae</taxon>
        <taxon>Cnuibacter</taxon>
    </lineage>
</organism>
<name>A0A1X9LQF4_9MICO</name>
<evidence type="ECO:0000256" key="1">
    <source>
        <dbReference type="ARBA" id="ARBA00004761"/>
    </source>
</evidence>
<dbReference type="CDD" id="cd00452">
    <property type="entry name" value="KDPG_aldolase"/>
    <property type="match status" value="1"/>
</dbReference>
<reference evidence="7 8" key="1">
    <citation type="submission" date="2017-04" db="EMBL/GenBank/DDBJ databases">
        <authorList>
            <person name="Afonso C.L."/>
            <person name="Miller P.J."/>
            <person name="Scott M.A."/>
            <person name="Spackman E."/>
            <person name="Goraichik I."/>
            <person name="Dimitrov K.M."/>
            <person name="Suarez D.L."/>
            <person name="Swayne D.E."/>
        </authorList>
    </citation>
    <scope>NUCLEOTIDE SEQUENCE [LARGE SCALE GENOMIC DNA]</scope>
    <source>
        <strain evidence="8">XA(T)</strain>
    </source>
</reference>
<feature type="compositionally biased region" description="Basic residues" evidence="6">
    <location>
        <begin position="53"/>
        <end position="64"/>
    </location>
</feature>
<feature type="compositionally biased region" description="Basic residues" evidence="6">
    <location>
        <begin position="1"/>
        <end position="13"/>
    </location>
</feature>
<dbReference type="AlphaFoldDB" id="A0A1X9LQF4"/>
<dbReference type="SUPFAM" id="SSF51569">
    <property type="entry name" value="Aldolase"/>
    <property type="match status" value="1"/>
</dbReference>
<keyword evidence="4" id="KW-0456">Lyase</keyword>
<evidence type="ECO:0000256" key="5">
    <source>
        <dbReference type="ARBA" id="ARBA00023277"/>
    </source>
</evidence>
<dbReference type="Proteomes" id="UP000192775">
    <property type="component" value="Chromosome"/>
</dbReference>
<comment type="similarity">
    <text evidence="2">Belongs to the KHG/KDPG aldolase family.</text>
</comment>
<comment type="pathway">
    <text evidence="1">Carbohydrate acid metabolism.</text>
</comment>
<dbReference type="PANTHER" id="PTHR30246">
    <property type="entry name" value="2-KETO-3-DEOXY-6-PHOSPHOGLUCONATE ALDOLASE"/>
    <property type="match status" value="1"/>
</dbReference>
<dbReference type="Pfam" id="PF01081">
    <property type="entry name" value="Aldolase"/>
    <property type="match status" value="1"/>
</dbReference>
<dbReference type="PANTHER" id="PTHR30246:SF1">
    <property type="entry name" value="2-DEHYDRO-3-DEOXY-6-PHOSPHOGALACTONATE ALDOLASE-RELATED"/>
    <property type="match status" value="1"/>
</dbReference>
<protein>
    <recommendedName>
        <fullName evidence="9">2-dehydro-3-deoxyphosphogluconate aldolase</fullName>
    </recommendedName>
</protein>
<accession>A0A1X9LQF4</accession>
<evidence type="ECO:0008006" key="9">
    <source>
        <dbReference type="Google" id="ProtNLM"/>
    </source>
</evidence>
<dbReference type="STRING" id="1619308.B5808_01995"/>
<evidence type="ECO:0000313" key="8">
    <source>
        <dbReference type="Proteomes" id="UP000192775"/>
    </source>
</evidence>
<evidence type="ECO:0000256" key="2">
    <source>
        <dbReference type="ARBA" id="ARBA00006906"/>
    </source>
</evidence>
<proteinExistence type="inferred from homology"/>
<feature type="region of interest" description="Disordered" evidence="6">
    <location>
        <begin position="1"/>
        <end position="71"/>
    </location>
</feature>
<dbReference type="Gene3D" id="3.20.20.70">
    <property type="entry name" value="Aldolase class I"/>
    <property type="match status" value="1"/>
</dbReference>
<dbReference type="InterPro" id="IPR013785">
    <property type="entry name" value="Aldolase_TIM"/>
</dbReference>
<keyword evidence="5" id="KW-0119">Carbohydrate metabolism</keyword>
<evidence type="ECO:0000256" key="6">
    <source>
        <dbReference type="SAM" id="MobiDB-lite"/>
    </source>
</evidence>
<dbReference type="InterPro" id="IPR000887">
    <property type="entry name" value="Aldlse_KDPG_KHG"/>
</dbReference>
<evidence type="ECO:0000256" key="3">
    <source>
        <dbReference type="ARBA" id="ARBA00011233"/>
    </source>
</evidence>
<evidence type="ECO:0000256" key="4">
    <source>
        <dbReference type="ARBA" id="ARBA00023239"/>
    </source>
</evidence>
<comment type="subunit">
    <text evidence="3">Homotrimer.</text>
</comment>
<dbReference type="EMBL" id="CP020715">
    <property type="protein sequence ID" value="ARJ04130.1"/>
    <property type="molecule type" value="Genomic_DNA"/>
</dbReference>